<proteinExistence type="predicted"/>
<organism evidence="2 3">
    <name type="scientific">Natronomicrosphaera hydrolytica</name>
    <dbReference type="NCBI Taxonomy" id="3242702"/>
    <lineage>
        <taxon>Bacteria</taxon>
        <taxon>Pseudomonadati</taxon>
        <taxon>Planctomycetota</taxon>
        <taxon>Phycisphaerae</taxon>
        <taxon>Phycisphaerales</taxon>
        <taxon>Phycisphaeraceae</taxon>
        <taxon>Natronomicrosphaera</taxon>
    </lineage>
</organism>
<dbReference type="EMBL" id="JBGUBD010000004">
    <property type="protein sequence ID" value="MFA9478159.1"/>
    <property type="molecule type" value="Genomic_DNA"/>
</dbReference>
<evidence type="ECO:0000313" key="3">
    <source>
        <dbReference type="Proteomes" id="UP001575105"/>
    </source>
</evidence>
<dbReference type="Proteomes" id="UP001575105">
    <property type="component" value="Unassembled WGS sequence"/>
</dbReference>
<comment type="caution">
    <text evidence="2">The sequence shown here is derived from an EMBL/GenBank/DDBJ whole genome shotgun (WGS) entry which is preliminary data.</text>
</comment>
<evidence type="ECO:0000256" key="1">
    <source>
        <dbReference type="SAM" id="Phobius"/>
    </source>
</evidence>
<keyword evidence="3" id="KW-1185">Reference proteome</keyword>
<dbReference type="PANTHER" id="PTHR43471:SF10">
    <property type="entry name" value="SLL1107 PROTEIN"/>
    <property type="match status" value="1"/>
</dbReference>
<keyword evidence="1" id="KW-0812">Transmembrane</keyword>
<dbReference type="Pfam" id="PF12679">
    <property type="entry name" value="ABC2_membrane_2"/>
    <property type="match status" value="1"/>
</dbReference>
<gene>
    <name evidence="2" type="ORF">ACERK3_07605</name>
</gene>
<feature type="transmembrane region" description="Helical" evidence="1">
    <location>
        <begin position="54"/>
        <end position="78"/>
    </location>
</feature>
<feature type="transmembrane region" description="Helical" evidence="1">
    <location>
        <begin position="239"/>
        <end position="257"/>
    </location>
</feature>
<reference evidence="2 3" key="1">
    <citation type="submission" date="2024-08" db="EMBL/GenBank/DDBJ databases">
        <title>Whole-genome sequencing of halo(alkali)philic microorganisms from hypersaline lakes.</title>
        <authorList>
            <person name="Sorokin D.Y."/>
            <person name="Merkel A.Y."/>
            <person name="Messina E."/>
            <person name="Yakimov M."/>
        </authorList>
    </citation>
    <scope>NUCLEOTIDE SEQUENCE [LARGE SCALE GENOMIC DNA]</scope>
    <source>
        <strain evidence="2 3">AB-hyl4</strain>
    </source>
</reference>
<keyword evidence="1" id="KW-1133">Transmembrane helix</keyword>
<keyword evidence="1" id="KW-0472">Membrane</keyword>
<feature type="transmembrane region" description="Helical" evidence="1">
    <location>
        <begin position="167"/>
        <end position="190"/>
    </location>
</feature>
<feature type="transmembrane region" description="Helical" evidence="1">
    <location>
        <begin position="20"/>
        <end position="42"/>
    </location>
</feature>
<sequence>MFAQLLAIAQNTFTESIRQPIYVVLILLGSLGLVLNPSLAAYTLETGGGDNKLLIDLGLSTVFVVGLFLAAFTATSVLSEEVENRTVLTVVSKPVSRALFVVGKYAGVAAAIAVAFYLLSVVFALTVRHRVLQTAADSLDMPVITFGVFGALAALLVAAGGNYLYRWVFTSTFVSCLVVTMTFAWMVVAVMNKDWHLQSPLTEFTIREGELTQVLVGLVLIFQAVLILTAIAIAASTRLGQIMTLLVCVGAFLLGLVSNSLSQWANYRLSLPLGLGPAESLAAIFAADASFGHQLLYAMAKVIYLIAPNLQFLWPADAISLGNPFTVEHIAIVSGYSALYIVAVLGVAVALFQTREVG</sequence>
<feature type="transmembrane region" description="Helical" evidence="1">
    <location>
        <begin position="139"/>
        <end position="161"/>
    </location>
</feature>
<feature type="transmembrane region" description="Helical" evidence="1">
    <location>
        <begin position="211"/>
        <end position="233"/>
    </location>
</feature>
<dbReference type="RefSeq" id="WP_425345086.1">
    <property type="nucleotide sequence ID" value="NZ_JBGUBD010000004.1"/>
</dbReference>
<name>A0ABV4U3J8_9BACT</name>
<feature type="transmembrane region" description="Helical" evidence="1">
    <location>
        <begin position="98"/>
        <end position="127"/>
    </location>
</feature>
<protein>
    <submittedName>
        <fullName evidence="2">ABC-2 transporter permease</fullName>
    </submittedName>
</protein>
<accession>A0ABV4U3J8</accession>
<feature type="transmembrane region" description="Helical" evidence="1">
    <location>
        <begin position="330"/>
        <end position="352"/>
    </location>
</feature>
<dbReference type="PANTHER" id="PTHR43471">
    <property type="entry name" value="ABC TRANSPORTER PERMEASE"/>
    <property type="match status" value="1"/>
</dbReference>
<evidence type="ECO:0000313" key="2">
    <source>
        <dbReference type="EMBL" id="MFA9478159.1"/>
    </source>
</evidence>